<dbReference type="RefSeq" id="WP_308478261.1">
    <property type="nucleotide sequence ID" value="NZ_OY726397.1"/>
</dbReference>
<comment type="similarity">
    <text evidence="1">Belongs to the ATP-dependent AMP-binding enzyme family.</text>
</comment>
<evidence type="ECO:0000256" key="2">
    <source>
        <dbReference type="ARBA" id="ARBA00022598"/>
    </source>
</evidence>
<evidence type="ECO:0000259" key="4">
    <source>
        <dbReference type="Pfam" id="PF00501"/>
    </source>
</evidence>
<sequence length="533" mass="56450">MTDLMTLIRRGAERFPDNPLLICDDQEQTYAQCYQRACRLAQALAGLGLEPGDRVATLADNSPEALELIFGIALGGFVRASLYTHNTPETNAELLVAIGASALIVQHRHLASIAPHLDRAPGLSTVLVCDGAAGNLGTAMVYGDVLSAASAQDPHLEIPPDRPQTIRFSAGTTGRPKAVFHDVAGWTAVGTETARILPTFGPEDRYLAAGPLSHASLMPMPAFAATGGSIALMRSFDAGTYLTLIERLRCTFSFGVPTMIHAAATHPAVTATDLSSLRCIAYGGSPITPETMRLARNAFGDVLLQIYGQSEGAPLSYLSPADHLAEGGRWLGSAGKPVPGSQLLIVGADGRELPRGEVGEIASRTPTAFAGVWGDADASKSRFLPDGAVLTRDMGYLDDDGYLFLTGRKEDLIISGGFNIWPTELELVLAAHPAVAEAAVVGIPHDRWGETPLALIVPAAGGPPITESGLVEWTREKLGPVKKLGAVRFGTQLPRSPMGKVLRNQIRDQHTEDPNGTWLSESTTSTRTGMATR</sequence>
<accession>A0ABM9LUK4</accession>
<dbReference type="InterPro" id="IPR000873">
    <property type="entry name" value="AMP-dep_synth/lig_dom"/>
</dbReference>
<evidence type="ECO:0000256" key="1">
    <source>
        <dbReference type="ARBA" id="ARBA00006432"/>
    </source>
</evidence>
<dbReference type="PANTHER" id="PTHR43201:SF5">
    <property type="entry name" value="MEDIUM-CHAIN ACYL-COA LIGASE ACSF2, MITOCHONDRIAL"/>
    <property type="match status" value="1"/>
</dbReference>
<dbReference type="InterPro" id="IPR020845">
    <property type="entry name" value="AMP-binding_CS"/>
</dbReference>
<dbReference type="Gene3D" id="3.40.50.12780">
    <property type="entry name" value="N-terminal domain of ligase-like"/>
    <property type="match status" value="1"/>
</dbReference>
<keyword evidence="7" id="KW-1185">Reference proteome</keyword>
<keyword evidence="2" id="KW-0436">Ligase</keyword>
<feature type="compositionally biased region" description="Polar residues" evidence="3">
    <location>
        <begin position="517"/>
        <end position="533"/>
    </location>
</feature>
<evidence type="ECO:0000256" key="3">
    <source>
        <dbReference type="SAM" id="MobiDB-lite"/>
    </source>
</evidence>
<organism evidence="6 7">
    <name type="scientific">[Mycobacterium] burgundiense</name>
    <dbReference type="NCBI Taxonomy" id="3064286"/>
    <lineage>
        <taxon>Bacteria</taxon>
        <taxon>Bacillati</taxon>
        <taxon>Actinomycetota</taxon>
        <taxon>Actinomycetes</taxon>
        <taxon>Mycobacteriales</taxon>
        <taxon>Mycobacteriaceae</taxon>
        <taxon>Mycolicibacterium</taxon>
    </lineage>
</organism>
<proteinExistence type="inferred from homology"/>
<dbReference type="InterPro" id="IPR025110">
    <property type="entry name" value="AMP-bd_C"/>
</dbReference>
<dbReference type="InterPro" id="IPR045851">
    <property type="entry name" value="AMP-bd_C_sf"/>
</dbReference>
<dbReference type="EMBL" id="OY726397">
    <property type="protein sequence ID" value="CAJ1504955.1"/>
    <property type="molecule type" value="Genomic_DNA"/>
</dbReference>
<reference evidence="6 7" key="1">
    <citation type="submission" date="2023-08" db="EMBL/GenBank/DDBJ databases">
        <authorList>
            <person name="Folkvardsen B D."/>
            <person name="Norman A."/>
        </authorList>
    </citation>
    <scope>NUCLEOTIDE SEQUENCE [LARGE SCALE GENOMIC DNA]</scope>
    <source>
        <strain evidence="6 7">Mu0053</strain>
    </source>
</reference>
<dbReference type="PANTHER" id="PTHR43201">
    <property type="entry name" value="ACYL-COA SYNTHETASE"/>
    <property type="match status" value="1"/>
</dbReference>
<dbReference type="Gene3D" id="3.30.300.30">
    <property type="match status" value="1"/>
</dbReference>
<protein>
    <submittedName>
        <fullName evidence="6">AMP-binding protein</fullName>
    </submittedName>
</protein>
<dbReference type="Pfam" id="PF00501">
    <property type="entry name" value="AMP-binding"/>
    <property type="match status" value="1"/>
</dbReference>
<feature type="domain" description="AMP-binding enzyme C-terminal" evidence="5">
    <location>
        <begin position="424"/>
        <end position="500"/>
    </location>
</feature>
<dbReference type="Pfam" id="PF13193">
    <property type="entry name" value="AMP-binding_C"/>
    <property type="match status" value="1"/>
</dbReference>
<name>A0ABM9LUK4_9MYCO</name>
<dbReference type="InterPro" id="IPR042099">
    <property type="entry name" value="ANL_N_sf"/>
</dbReference>
<gene>
    <name evidence="6" type="ORF">MU0053_002814</name>
</gene>
<dbReference type="SUPFAM" id="SSF56801">
    <property type="entry name" value="Acetyl-CoA synthetase-like"/>
    <property type="match status" value="1"/>
</dbReference>
<evidence type="ECO:0000313" key="7">
    <source>
        <dbReference type="Proteomes" id="UP001190465"/>
    </source>
</evidence>
<evidence type="ECO:0000259" key="5">
    <source>
        <dbReference type="Pfam" id="PF13193"/>
    </source>
</evidence>
<evidence type="ECO:0000313" key="6">
    <source>
        <dbReference type="EMBL" id="CAJ1504955.1"/>
    </source>
</evidence>
<dbReference type="PROSITE" id="PS00455">
    <property type="entry name" value="AMP_BINDING"/>
    <property type="match status" value="1"/>
</dbReference>
<dbReference type="Proteomes" id="UP001190465">
    <property type="component" value="Chromosome"/>
</dbReference>
<feature type="domain" description="AMP-dependent synthetase/ligase" evidence="4">
    <location>
        <begin position="9"/>
        <end position="373"/>
    </location>
</feature>
<feature type="region of interest" description="Disordered" evidence="3">
    <location>
        <begin position="507"/>
        <end position="533"/>
    </location>
</feature>